<dbReference type="Pfam" id="PF13673">
    <property type="entry name" value="Acetyltransf_10"/>
    <property type="match status" value="1"/>
</dbReference>
<feature type="domain" description="N-acetyltransferase" evidence="3">
    <location>
        <begin position="1"/>
        <end position="138"/>
    </location>
</feature>
<dbReference type="GO" id="GO:0016747">
    <property type="term" value="F:acyltransferase activity, transferring groups other than amino-acyl groups"/>
    <property type="evidence" value="ECO:0007669"/>
    <property type="project" value="InterPro"/>
</dbReference>
<keyword evidence="6" id="KW-1185">Reference proteome</keyword>
<evidence type="ECO:0000313" key="5">
    <source>
        <dbReference type="EMBL" id="SSA41676.1"/>
    </source>
</evidence>
<dbReference type="RefSeq" id="WP_109563590.1">
    <property type="nucleotide sequence ID" value="NZ_QGDJ01000002.1"/>
</dbReference>
<name>A0A2Y9ACH0_9RHOB</name>
<dbReference type="SUPFAM" id="SSF55729">
    <property type="entry name" value="Acyl-CoA N-acyltransferases (Nat)"/>
    <property type="match status" value="1"/>
</dbReference>
<keyword evidence="1 5" id="KW-0808">Transferase</keyword>
<dbReference type="InterPro" id="IPR050832">
    <property type="entry name" value="Bact_Acetyltransf"/>
</dbReference>
<evidence type="ECO:0000259" key="3">
    <source>
        <dbReference type="PROSITE" id="PS51186"/>
    </source>
</evidence>
<keyword evidence="2" id="KW-0012">Acyltransferase</keyword>
<dbReference type="OrthoDB" id="9797417at2"/>
<dbReference type="PROSITE" id="PS51186">
    <property type="entry name" value="GNAT"/>
    <property type="match status" value="1"/>
</dbReference>
<dbReference type="EMBL" id="QGDJ01000002">
    <property type="protein sequence ID" value="PWJ21266.1"/>
    <property type="molecule type" value="Genomic_DNA"/>
</dbReference>
<reference evidence="4 6" key="2">
    <citation type="submission" date="2018-03" db="EMBL/GenBank/DDBJ databases">
        <title>Genomic Encyclopedia of Archaeal and Bacterial Type Strains, Phase II (KMG-II): from individual species to whole genera.</title>
        <authorList>
            <person name="Goeker M."/>
        </authorList>
    </citation>
    <scope>NUCLEOTIDE SEQUENCE [LARGE SCALE GENOMIC DNA]</scope>
    <source>
        <strain evidence="4 6">DSM 25227</strain>
    </source>
</reference>
<dbReference type="Gene3D" id="3.40.630.30">
    <property type="match status" value="1"/>
</dbReference>
<dbReference type="EMBL" id="UETC01000002">
    <property type="protein sequence ID" value="SSA41676.1"/>
    <property type="molecule type" value="Genomic_DNA"/>
</dbReference>
<accession>A0A2Y9ACH0</accession>
<dbReference type="InterPro" id="IPR016181">
    <property type="entry name" value="Acyl_CoA_acyltransferase"/>
</dbReference>
<proteinExistence type="predicted"/>
<reference evidence="5 7" key="1">
    <citation type="submission" date="2016-10" db="EMBL/GenBank/DDBJ databases">
        <authorList>
            <person name="Cai Z."/>
        </authorList>
    </citation>
    <scope>NUCLEOTIDE SEQUENCE [LARGE SCALE GENOMIC DNA]</scope>
    <source>
        <strain evidence="5 7">DSM 25227</strain>
    </source>
</reference>
<evidence type="ECO:0000256" key="1">
    <source>
        <dbReference type="ARBA" id="ARBA00022679"/>
    </source>
</evidence>
<evidence type="ECO:0000313" key="7">
    <source>
        <dbReference type="Proteomes" id="UP000251571"/>
    </source>
</evidence>
<gene>
    <name evidence="4" type="ORF">BCF38_102516</name>
    <name evidence="5" type="ORF">SAMN05421539_102516</name>
</gene>
<dbReference type="Proteomes" id="UP000245839">
    <property type="component" value="Unassembled WGS sequence"/>
</dbReference>
<protein>
    <submittedName>
        <fullName evidence="5">Acetyltransferase (GNAT) domain-containing protein</fullName>
    </submittedName>
    <submittedName>
        <fullName evidence="4">Acetyltransferase (GNAT) family protein</fullName>
    </submittedName>
</protein>
<evidence type="ECO:0000313" key="4">
    <source>
        <dbReference type="EMBL" id="PWJ21266.1"/>
    </source>
</evidence>
<evidence type="ECO:0000256" key="2">
    <source>
        <dbReference type="ARBA" id="ARBA00023315"/>
    </source>
</evidence>
<sequence length="141" mass="15758">MIVRRATAEDAPACAAIVRRWLDTSDWMPDGPSEADLTRSMRAAFPLREAYVAEDGAMILGYLSLDPDSDHIRGLYVGTPGRGTGRALVERAKEGRDRLTLNSHMPNTRAHRFYAREGFVTVETDLPGSDGVAEHKMEWRR</sequence>
<evidence type="ECO:0000313" key="6">
    <source>
        <dbReference type="Proteomes" id="UP000245839"/>
    </source>
</evidence>
<dbReference type="AlphaFoldDB" id="A0A2Y9ACH0"/>
<dbReference type="Proteomes" id="UP000251571">
    <property type="component" value="Unassembled WGS sequence"/>
</dbReference>
<dbReference type="CDD" id="cd04301">
    <property type="entry name" value="NAT_SF"/>
    <property type="match status" value="1"/>
</dbReference>
<dbReference type="InterPro" id="IPR000182">
    <property type="entry name" value="GNAT_dom"/>
</dbReference>
<organism evidence="5 7">
    <name type="scientific">Jannaschia seohaensis</name>
    <dbReference type="NCBI Taxonomy" id="475081"/>
    <lineage>
        <taxon>Bacteria</taxon>
        <taxon>Pseudomonadati</taxon>
        <taxon>Pseudomonadota</taxon>
        <taxon>Alphaproteobacteria</taxon>
        <taxon>Rhodobacterales</taxon>
        <taxon>Roseobacteraceae</taxon>
        <taxon>Jannaschia</taxon>
    </lineage>
</organism>
<dbReference type="PANTHER" id="PTHR43877">
    <property type="entry name" value="AMINOALKYLPHOSPHONATE N-ACETYLTRANSFERASE-RELATED-RELATED"/>
    <property type="match status" value="1"/>
</dbReference>